<organism evidence="1 2">
    <name type="scientific">Purpureocillium lilacinum</name>
    <name type="common">Paecilomyces lilacinus</name>
    <dbReference type="NCBI Taxonomy" id="33203"/>
    <lineage>
        <taxon>Eukaryota</taxon>
        <taxon>Fungi</taxon>
        <taxon>Dikarya</taxon>
        <taxon>Ascomycota</taxon>
        <taxon>Pezizomycotina</taxon>
        <taxon>Sordariomycetes</taxon>
        <taxon>Hypocreomycetidae</taxon>
        <taxon>Hypocreales</taxon>
        <taxon>Ophiocordycipitaceae</taxon>
        <taxon>Purpureocillium</taxon>
    </lineage>
</organism>
<proteinExistence type="predicted"/>
<comment type="caution">
    <text evidence="1">The sequence shown here is derived from an EMBL/GenBank/DDBJ whole genome shotgun (WGS) entry which is preliminary data.</text>
</comment>
<protein>
    <submittedName>
        <fullName evidence="1">Uncharacterized protein</fullName>
    </submittedName>
</protein>
<name>A0ABR0BV43_PURLI</name>
<evidence type="ECO:0000313" key="1">
    <source>
        <dbReference type="EMBL" id="KAK4087902.1"/>
    </source>
</evidence>
<dbReference type="Proteomes" id="UP001287286">
    <property type="component" value="Unassembled WGS sequence"/>
</dbReference>
<sequence>MAPFRGLSIPILAIPPVQSAAKQATRVAAWGRLETTASHDASNATVACGVRVTIARGRRALPRRTSTRLPYQYELRQSGFVTDLRPSCRLICAKRGPPTYNTSQGTGGDITHGRDNVARSGVDLCLVEVKSLQFQPKKLAKYRLRPSAVAHWRGSRLGMDGRTGHRGLMLKLYRHTRVERSSAVPVTGHEKCILRISRAKVDMHLVHKAAAVAADVIVSVRCADRILAPRAALAAIGLLAGRALSSERDGEPARVDTSRHEARLGLVVVAIDSSAGYSMAVVRSHATDGKATPHRRPSAWPLVPARRPAGLDLRRQRGSTSPQPRTAEMARSCQWGCLGARLSSHKSPSVDAPLHHAVHRMYEAWAGPSANRRDDLLHRHGMSGLVHRTPPCVLRACTFGPDTSCFLVSAFCMSARRAALLACPASLVVWLAAGLAEAGLFALDSIIDAFLYRIYLLVVVRRTEAYAQTVASF</sequence>
<evidence type="ECO:0000313" key="2">
    <source>
        <dbReference type="Proteomes" id="UP001287286"/>
    </source>
</evidence>
<gene>
    <name evidence="1" type="ORF">Purlil1_7660</name>
</gene>
<accession>A0ABR0BV43</accession>
<dbReference type="EMBL" id="JAWRVI010000028">
    <property type="protein sequence ID" value="KAK4087902.1"/>
    <property type="molecule type" value="Genomic_DNA"/>
</dbReference>
<keyword evidence="2" id="KW-1185">Reference proteome</keyword>
<reference evidence="1 2" key="1">
    <citation type="journal article" date="2024" name="Microbiol. Resour. Announc.">
        <title>Genome annotations for the ascomycete fungi Trichoderma harzianum, Trichoderma aggressivum, and Purpureocillium lilacinum.</title>
        <authorList>
            <person name="Beijen E.P.W."/>
            <person name="Ohm R.A."/>
        </authorList>
    </citation>
    <scope>NUCLEOTIDE SEQUENCE [LARGE SCALE GENOMIC DNA]</scope>
    <source>
        <strain evidence="1 2">CBS 150709</strain>
    </source>
</reference>